<gene>
    <name evidence="9 10" type="primary">panC</name>
    <name evidence="10" type="ORF">KGF86_04255</name>
</gene>
<dbReference type="Proteomes" id="UP000681870">
    <property type="component" value="Unassembled WGS sequence"/>
</dbReference>
<keyword evidence="3 9" id="KW-0963">Cytoplasm</keyword>
<dbReference type="InterPro" id="IPR004821">
    <property type="entry name" value="Cyt_trans-like"/>
</dbReference>
<comment type="catalytic activity">
    <reaction evidence="8 9">
        <text>(R)-pantoate + beta-alanine + ATP = (R)-pantothenate + AMP + diphosphate + H(+)</text>
        <dbReference type="Rhea" id="RHEA:10912"/>
        <dbReference type="ChEBI" id="CHEBI:15378"/>
        <dbReference type="ChEBI" id="CHEBI:15980"/>
        <dbReference type="ChEBI" id="CHEBI:29032"/>
        <dbReference type="ChEBI" id="CHEBI:30616"/>
        <dbReference type="ChEBI" id="CHEBI:33019"/>
        <dbReference type="ChEBI" id="CHEBI:57966"/>
        <dbReference type="ChEBI" id="CHEBI:456215"/>
        <dbReference type="EC" id="6.3.2.1"/>
    </reaction>
</comment>
<dbReference type="RefSeq" id="WP_211741233.1">
    <property type="nucleotide sequence ID" value="NZ_JAGXBY010000002.1"/>
</dbReference>
<dbReference type="NCBIfam" id="TIGR00018">
    <property type="entry name" value="panC"/>
    <property type="match status" value="1"/>
</dbReference>
<feature type="binding site" evidence="9">
    <location>
        <position position="153"/>
    </location>
    <ligand>
        <name>(R)-pantoate</name>
        <dbReference type="ChEBI" id="CHEBI:15980"/>
    </ligand>
</feature>
<evidence type="ECO:0000256" key="4">
    <source>
        <dbReference type="ARBA" id="ARBA00022598"/>
    </source>
</evidence>
<comment type="subunit">
    <text evidence="9">Homodimer.</text>
</comment>
<evidence type="ECO:0000256" key="2">
    <source>
        <dbReference type="ARBA" id="ARBA00009256"/>
    </source>
</evidence>
<keyword evidence="4 9" id="KW-0436">Ligase</keyword>
<reference evidence="10 11" key="1">
    <citation type="submission" date="2021-05" db="EMBL/GenBank/DDBJ databases">
        <title>Ornithinibacillus massiliensis sp. nov.</title>
        <authorList>
            <person name="Iwaza R."/>
            <person name="Lagier J.-C."/>
            <person name="Raoult D."/>
        </authorList>
    </citation>
    <scope>NUCLEOTIDE SEQUENCE [LARGE SCALE GENOMIC DNA]</scope>
    <source>
        <strain evidence="10 11">Marseille-P3601</strain>
    </source>
</reference>
<comment type="subcellular location">
    <subcellularLocation>
        <location evidence="9">Cytoplasm</location>
    </subcellularLocation>
</comment>
<dbReference type="EC" id="6.3.2.1" evidence="9"/>
<evidence type="ECO:0000256" key="7">
    <source>
        <dbReference type="ARBA" id="ARBA00022840"/>
    </source>
</evidence>
<feature type="binding site" evidence="9">
    <location>
        <begin position="147"/>
        <end position="150"/>
    </location>
    <ligand>
        <name>ATP</name>
        <dbReference type="ChEBI" id="CHEBI:30616"/>
    </ligand>
</feature>
<evidence type="ECO:0000256" key="9">
    <source>
        <dbReference type="HAMAP-Rule" id="MF_00158"/>
    </source>
</evidence>
<dbReference type="NCBIfam" id="TIGR00125">
    <property type="entry name" value="cyt_tran_rel"/>
    <property type="match status" value="1"/>
</dbReference>
<feature type="binding site" evidence="9">
    <location>
        <position position="61"/>
    </location>
    <ligand>
        <name>beta-alanine</name>
        <dbReference type="ChEBI" id="CHEBI:57966"/>
    </ligand>
</feature>
<dbReference type="CDD" id="cd00560">
    <property type="entry name" value="PanC"/>
    <property type="match status" value="1"/>
</dbReference>
<dbReference type="EMBL" id="JAGXBY010000002">
    <property type="protein sequence ID" value="MBS3679423.1"/>
    <property type="molecule type" value="Genomic_DNA"/>
</dbReference>
<comment type="function">
    <text evidence="9">Catalyzes the condensation of pantoate with beta-alanine in an ATP-dependent reaction via a pantoyl-adenylate intermediate.</text>
</comment>
<evidence type="ECO:0000313" key="10">
    <source>
        <dbReference type="EMBL" id="MBS3679423.1"/>
    </source>
</evidence>
<comment type="miscellaneous">
    <text evidence="9">The reaction proceeds by a bi uni uni bi ping pong mechanism.</text>
</comment>
<dbReference type="InterPro" id="IPR042176">
    <property type="entry name" value="Pantoate_ligase_C"/>
</dbReference>
<feature type="binding site" evidence="9">
    <location>
        <position position="176"/>
    </location>
    <ligand>
        <name>ATP</name>
        <dbReference type="ChEBI" id="CHEBI:30616"/>
    </ligand>
</feature>
<dbReference type="InterPro" id="IPR003721">
    <property type="entry name" value="Pantoate_ligase"/>
</dbReference>
<accession>A0ABS5MBH9</accession>
<sequence length="282" mass="31570">MNIAKTIKETRQIVQQWKNENLTIGFVPTMGYLHEGHASLIRRAAEENDRVVVSVFVNPIQFGPSEDLDKYPRDIEMDKRICEANGAHLIFVPGVDELYPFGFSTYVDVEGTSKGLCGGSRPGHFRGVCTVVAKLFHIVQPDSAFFGMKDAQQLAVIRRMTEDLCFPVRIVGCPIVRESDGLALSSRNNYLNDVERKAALCLSQGLDEGLRLIENGERNTHVIKSAVRKKIEQEPLARVDYVEAVDPNTIQGIDYIKESILCAVAVFIGNTRLIDNFIWEEA</sequence>
<comment type="pathway">
    <text evidence="1 9">Cofactor biosynthesis; (R)-pantothenate biosynthesis; (R)-pantothenate from (R)-pantoate and beta-alanine: step 1/1.</text>
</comment>
<keyword evidence="5 9" id="KW-0566">Pantothenate biosynthesis</keyword>
<dbReference type="SUPFAM" id="SSF52374">
    <property type="entry name" value="Nucleotidylyl transferase"/>
    <property type="match status" value="1"/>
</dbReference>
<organism evidence="10 11">
    <name type="scientific">Ornithinibacillus massiliensis</name>
    <dbReference type="NCBI Taxonomy" id="1944633"/>
    <lineage>
        <taxon>Bacteria</taxon>
        <taxon>Bacillati</taxon>
        <taxon>Bacillota</taxon>
        <taxon>Bacilli</taxon>
        <taxon>Bacillales</taxon>
        <taxon>Bacillaceae</taxon>
        <taxon>Ornithinibacillus</taxon>
    </lineage>
</organism>
<keyword evidence="11" id="KW-1185">Reference proteome</keyword>
<evidence type="ECO:0000313" key="11">
    <source>
        <dbReference type="Proteomes" id="UP000681870"/>
    </source>
</evidence>
<dbReference type="Gene3D" id="3.40.50.620">
    <property type="entry name" value="HUPs"/>
    <property type="match status" value="1"/>
</dbReference>
<dbReference type="Gene3D" id="3.30.1300.10">
    <property type="entry name" value="Pantoate-beta-alanine ligase, C-terminal domain"/>
    <property type="match status" value="1"/>
</dbReference>
<keyword evidence="6 9" id="KW-0547">Nucleotide-binding</keyword>
<evidence type="ECO:0000256" key="3">
    <source>
        <dbReference type="ARBA" id="ARBA00022490"/>
    </source>
</evidence>
<proteinExistence type="inferred from homology"/>
<feature type="binding site" evidence="9">
    <location>
        <begin position="30"/>
        <end position="37"/>
    </location>
    <ligand>
        <name>ATP</name>
        <dbReference type="ChEBI" id="CHEBI:30616"/>
    </ligand>
</feature>
<evidence type="ECO:0000256" key="6">
    <source>
        <dbReference type="ARBA" id="ARBA00022741"/>
    </source>
</evidence>
<feature type="binding site" evidence="9">
    <location>
        <position position="61"/>
    </location>
    <ligand>
        <name>(R)-pantoate</name>
        <dbReference type="ChEBI" id="CHEBI:15980"/>
    </ligand>
</feature>
<evidence type="ECO:0000256" key="8">
    <source>
        <dbReference type="ARBA" id="ARBA00048258"/>
    </source>
</evidence>
<dbReference type="GO" id="GO:0016874">
    <property type="term" value="F:ligase activity"/>
    <property type="evidence" value="ECO:0007669"/>
    <property type="project" value="UniProtKB-KW"/>
</dbReference>
<dbReference type="PANTHER" id="PTHR21299">
    <property type="entry name" value="CYTIDYLATE KINASE/PANTOATE-BETA-ALANINE LIGASE"/>
    <property type="match status" value="1"/>
</dbReference>
<name>A0ABS5MBH9_9BACI</name>
<dbReference type="Pfam" id="PF02569">
    <property type="entry name" value="Pantoate_ligase"/>
    <property type="match status" value="1"/>
</dbReference>
<protein>
    <recommendedName>
        <fullName evidence="9">Pantothenate synthetase</fullName>
        <shortName evidence="9">PS</shortName>
        <ecNumber evidence="9">6.3.2.1</ecNumber>
    </recommendedName>
    <alternativeName>
        <fullName evidence="9">Pantoate--beta-alanine ligase</fullName>
    </alternativeName>
    <alternativeName>
        <fullName evidence="9">Pantoate-activating enzyme</fullName>
    </alternativeName>
</protein>
<feature type="active site" description="Proton donor" evidence="9">
    <location>
        <position position="37"/>
    </location>
</feature>
<evidence type="ECO:0000256" key="5">
    <source>
        <dbReference type="ARBA" id="ARBA00022655"/>
    </source>
</evidence>
<feature type="binding site" evidence="9">
    <location>
        <begin position="184"/>
        <end position="187"/>
    </location>
    <ligand>
        <name>ATP</name>
        <dbReference type="ChEBI" id="CHEBI:30616"/>
    </ligand>
</feature>
<evidence type="ECO:0000256" key="1">
    <source>
        <dbReference type="ARBA" id="ARBA00004990"/>
    </source>
</evidence>
<comment type="similarity">
    <text evidence="2 9">Belongs to the pantothenate synthetase family.</text>
</comment>
<dbReference type="PANTHER" id="PTHR21299:SF1">
    <property type="entry name" value="PANTOATE--BETA-ALANINE LIGASE"/>
    <property type="match status" value="1"/>
</dbReference>
<keyword evidence="7 9" id="KW-0067">ATP-binding</keyword>
<dbReference type="InterPro" id="IPR014729">
    <property type="entry name" value="Rossmann-like_a/b/a_fold"/>
</dbReference>
<comment type="caution">
    <text evidence="10">The sequence shown here is derived from an EMBL/GenBank/DDBJ whole genome shotgun (WGS) entry which is preliminary data.</text>
</comment>
<dbReference type="HAMAP" id="MF_00158">
    <property type="entry name" value="PanC"/>
    <property type="match status" value="1"/>
</dbReference>